<organism evidence="5 6">
    <name type="scientific">Tigheibacillus jepli</name>
    <dbReference type="NCBI Taxonomy" id="3035914"/>
    <lineage>
        <taxon>Bacteria</taxon>
        <taxon>Bacillati</taxon>
        <taxon>Bacillota</taxon>
        <taxon>Bacilli</taxon>
        <taxon>Bacillales</taxon>
        <taxon>Bacillaceae</taxon>
        <taxon>Tigheibacillus</taxon>
    </lineage>
</organism>
<evidence type="ECO:0000256" key="3">
    <source>
        <dbReference type="ARBA" id="ARBA00022884"/>
    </source>
</evidence>
<protein>
    <recommendedName>
        <fullName evidence="4">Translational regulator CsrA</fullName>
    </recommendedName>
</protein>
<keyword evidence="4" id="KW-0678">Repressor</keyword>
<sequence length="74" mass="8308">MLVLNRKVNESIQIGADIEIKVLAMEGDQIKIGISAPETVRIYRGEIYLDVQKQNNEAANVNKDILALLQQNKD</sequence>
<proteinExistence type="inferred from homology"/>
<evidence type="ECO:0000256" key="4">
    <source>
        <dbReference type="HAMAP-Rule" id="MF_00167"/>
    </source>
</evidence>
<keyword evidence="3 4" id="KW-0694">RNA-binding</keyword>
<comment type="similarity">
    <text evidence="4">Belongs to the CsrA/RsmA family.</text>
</comment>
<comment type="function">
    <text evidence="4">A translational regulator that binds mRNA to regulate translation initiation and/or mRNA stability. Usually binds in the 5'-UTR at or near the Shine-Dalgarno sequence preventing ribosome-binding, thus repressing translation. Its main target seems to be the major flagellin gene, while its function is anatagonized by FliW.</text>
</comment>
<keyword evidence="4" id="KW-1005">Bacterial flagellum biogenesis</keyword>
<dbReference type="InterPro" id="IPR036107">
    <property type="entry name" value="CsrA_sf"/>
</dbReference>
<name>A0ABU5CFI5_9BACI</name>
<evidence type="ECO:0000313" key="6">
    <source>
        <dbReference type="Proteomes" id="UP001228376"/>
    </source>
</evidence>
<dbReference type="InterPro" id="IPR003751">
    <property type="entry name" value="CsrA"/>
</dbReference>
<dbReference type="Gene3D" id="2.60.40.4380">
    <property type="entry name" value="Translational regulator CsrA"/>
    <property type="match status" value="1"/>
</dbReference>
<gene>
    <name evidence="4 5" type="primary">csrA</name>
    <name evidence="5" type="ORF">P5G51_006490</name>
</gene>
<accession>A0ABU5CFI5</accession>
<keyword evidence="2 4" id="KW-0810">Translation regulation</keyword>
<dbReference type="SUPFAM" id="SSF117130">
    <property type="entry name" value="CsrA-like"/>
    <property type="match status" value="1"/>
</dbReference>
<dbReference type="RefSeq" id="WP_306067174.1">
    <property type="nucleotide sequence ID" value="NZ_JAROCA020000001.1"/>
</dbReference>
<comment type="subcellular location">
    <subcellularLocation>
        <location evidence="4">Cytoplasm</location>
    </subcellularLocation>
</comment>
<dbReference type="PANTHER" id="PTHR34984">
    <property type="entry name" value="CARBON STORAGE REGULATOR"/>
    <property type="match status" value="1"/>
</dbReference>
<dbReference type="NCBIfam" id="TIGR00202">
    <property type="entry name" value="csrA"/>
    <property type="match status" value="1"/>
</dbReference>
<dbReference type="HAMAP" id="MF_00167">
    <property type="entry name" value="CsrA"/>
    <property type="match status" value="1"/>
</dbReference>
<dbReference type="Proteomes" id="UP001228376">
    <property type="component" value="Unassembled WGS sequence"/>
</dbReference>
<dbReference type="NCBIfam" id="NF002469">
    <property type="entry name" value="PRK01712.1"/>
    <property type="match status" value="1"/>
</dbReference>
<dbReference type="EMBL" id="JAROCA020000001">
    <property type="protein sequence ID" value="MDY0405092.1"/>
    <property type="molecule type" value="Genomic_DNA"/>
</dbReference>
<comment type="subunit">
    <text evidence="4">Homodimer; the beta-strands of each monomer intercalate to form a hydrophobic core, while the alpha-helices form wings that extend away from the core.</text>
</comment>
<dbReference type="Pfam" id="PF02599">
    <property type="entry name" value="CsrA"/>
    <property type="match status" value="1"/>
</dbReference>
<evidence type="ECO:0000313" key="5">
    <source>
        <dbReference type="EMBL" id="MDY0405092.1"/>
    </source>
</evidence>
<keyword evidence="6" id="KW-1185">Reference proteome</keyword>
<dbReference type="PANTHER" id="PTHR34984:SF1">
    <property type="entry name" value="CARBON STORAGE REGULATOR"/>
    <property type="match status" value="1"/>
</dbReference>
<evidence type="ECO:0000256" key="1">
    <source>
        <dbReference type="ARBA" id="ARBA00022490"/>
    </source>
</evidence>
<evidence type="ECO:0000256" key="2">
    <source>
        <dbReference type="ARBA" id="ARBA00022845"/>
    </source>
</evidence>
<reference evidence="5 6" key="1">
    <citation type="submission" date="2023-10" db="EMBL/GenBank/DDBJ databases">
        <title>179-bfca-hs.</title>
        <authorList>
            <person name="Miliotis G."/>
            <person name="Sengupta P."/>
            <person name="Hameed A."/>
            <person name="Chuvochina M."/>
            <person name="Mcdonagh F."/>
            <person name="Simpson A.C."/>
            <person name="Singh N.K."/>
            <person name="Rekha P.D."/>
            <person name="Raman K."/>
            <person name="Hugenholtz P."/>
            <person name="Venkateswaran K."/>
        </authorList>
    </citation>
    <scope>NUCLEOTIDE SEQUENCE [LARGE SCALE GENOMIC DNA]</scope>
    <source>
        <strain evidence="5 6">179-BFC-A-HS</strain>
    </source>
</reference>
<keyword evidence="1 4" id="KW-0963">Cytoplasm</keyword>
<comment type="caution">
    <text evidence="5">The sequence shown here is derived from an EMBL/GenBank/DDBJ whole genome shotgun (WGS) entry which is preliminary data.</text>
</comment>